<organism evidence="1 2">
    <name type="scientific">Solanum verrucosum</name>
    <dbReference type="NCBI Taxonomy" id="315347"/>
    <lineage>
        <taxon>Eukaryota</taxon>
        <taxon>Viridiplantae</taxon>
        <taxon>Streptophyta</taxon>
        <taxon>Embryophyta</taxon>
        <taxon>Tracheophyta</taxon>
        <taxon>Spermatophyta</taxon>
        <taxon>Magnoliopsida</taxon>
        <taxon>eudicotyledons</taxon>
        <taxon>Gunneridae</taxon>
        <taxon>Pentapetalae</taxon>
        <taxon>asterids</taxon>
        <taxon>lamiids</taxon>
        <taxon>Solanales</taxon>
        <taxon>Solanaceae</taxon>
        <taxon>Solanoideae</taxon>
        <taxon>Solaneae</taxon>
        <taxon>Solanum</taxon>
    </lineage>
</organism>
<dbReference type="AlphaFoldDB" id="A0AAF0QXH6"/>
<gene>
    <name evidence="1" type="ORF">MTR67_025634</name>
</gene>
<accession>A0AAF0QXH6</accession>
<protein>
    <submittedName>
        <fullName evidence="1">Uncharacterized protein</fullName>
    </submittedName>
</protein>
<reference evidence="1" key="1">
    <citation type="submission" date="2023-08" db="EMBL/GenBank/DDBJ databases">
        <title>A de novo genome assembly of Solanum verrucosum Schlechtendal, a Mexican diploid species geographically isolated from the other diploid A-genome species in potato relatives.</title>
        <authorList>
            <person name="Hosaka K."/>
        </authorList>
    </citation>
    <scope>NUCLEOTIDE SEQUENCE</scope>
    <source>
        <tissue evidence="1">Young leaves</tissue>
    </source>
</reference>
<proteinExistence type="predicted"/>
<dbReference type="Proteomes" id="UP001234989">
    <property type="component" value="Chromosome 6"/>
</dbReference>
<name>A0AAF0QXH6_SOLVR</name>
<keyword evidence="2" id="KW-1185">Reference proteome</keyword>
<evidence type="ECO:0000313" key="2">
    <source>
        <dbReference type="Proteomes" id="UP001234989"/>
    </source>
</evidence>
<sequence length="46" mass="5265">TFLIQTTQIPKGISHSYELGIAQIWRHWKDYSKILPTIPGNTPNLS</sequence>
<dbReference type="EMBL" id="CP133617">
    <property type="protein sequence ID" value="WMV32249.1"/>
    <property type="molecule type" value="Genomic_DNA"/>
</dbReference>
<evidence type="ECO:0000313" key="1">
    <source>
        <dbReference type="EMBL" id="WMV32249.1"/>
    </source>
</evidence>
<feature type="non-terminal residue" evidence="1">
    <location>
        <position position="1"/>
    </location>
</feature>